<evidence type="ECO:0000313" key="1">
    <source>
        <dbReference type="EMBL" id="MFD1216990.1"/>
    </source>
</evidence>
<protein>
    <submittedName>
        <fullName evidence="1">DUF523 domain-containing protein</fullName>
    </submittedName>
</protein>
<dbReference type="InterPro" id="IPR007553">
    <property type="entry name" value="2-thiour_desulf"/>
</dbReference>
<evidence type="ECO:0000313" key="2">
    <source>
        <dbReference type="Proteomes" id="UP001597264"/>
    </source>
</evidence>
<dbReference type="RefSeq" id="WP_268932658.1">
    <property type="nucleotide sequence ID" value="NZ_CP087715.1"/>
</dbReference>
<dbReference type="Proteomes" id="UP001597264">
    <property type="component" value="Unassembled WGS sequence"/>
</dbReference>
<gene>
    <name evidence="1" type="ORF">ACFQ2X_10280</name>
</gene>
<comment type="caution">
    <text evidence="1">The sequence shown here is derived from an EMBL/GenBank/DDBJ whole genome shotgun (WGS) entry which is preliminary data.</text>
</comment>
<organism evidence="1 2">
    <name type="scientific">Microbulbifer celer</name>
    <dbReference type="NCBI Taxonomy" id="435905"/>
    <lineage>
        <taxon>Bacteria</taxon>
        <taxon>Pseudomonadati</taxon>
        <taxon>Pseudomonadota</taxon>
        <taxon>Gammaproteobacteria</taxon>
        <taxon>Cellvibrionales</taxon>
        <taxon>Microbulbiferaceae</taxon>
        <taxon>Microbulbifer</taxon>
    </lineage>
</organism>
<dbReference type="EMBL" id="JBHTLR010000008">
    <property type="protein sequence ID" value="MFD1216990.1"/>
    <property type="molecule type" value="Genomic_DNA"/>
</dbReference>
<accession>A0ABW3UB19</accession>
<keyword evidence="2" id="KW-1185">Reference proteome</keyword>
<name>A0ABW3UB19_9GAMM</name>
<sequence length="192" mass="20269">MVSTFQFSCIQCATAARSVNATILGVSSLRKVLVSACLLGKSVRYDGGSLRVHDQIIESWISEGRVVSVCPEVEAGMSIPRKPAEIFVGSGDSVLDGDTDVVEKGGNIVTDQFIKGASIALALCNKFNIEIAVLAESSPSCGSSFIYDGSFSGKRNPGMGVTAALLRRHGIQVFSQHEISDANKAIVMAQNI</sequence>
<dbReference type="PANTHER" id="PTHR30087">
    <property type="entry name" value="INNER MEMBRANE PROTEIN"/>
    <property type="match status" value="1"/>
</dbReference>
<proteinExistence type="predicted"/>
<dbReference type="Pfam" id="PF04463">
    <property type="entry name" value="2-thiour_desulf"/>
    <property type="match status" value="1"/>
</dbReference>
<reference evidence="2" key="1">
    <citation type="journal article" date="2019" name="Int. J. Syst. Evol. Microbiol.">
        <title>The Global Catalogue of Microorganisms (GCM) 10K type strain sequencing project: providing services to taxonomists for standard genome sequencing and annotation.</title>
        <authorList>
            <consortium name="The Broad Institute Genomics Platform"/>
            <consortium name="The Broad Institute Genome Sequencing Center for Infectious Disease"/>
            <person name="Wu L."/>
            <person name="Ma J."/>
        </authorList>
    </citation>
    <scope>NUCLEOTIDE SEQUENCE [LARGE SCALE GENOMIC DNA]</scope>
    <source>
        <strain evidence="2">CCUG 54356</strain>
    </source>
</reference>
<dbReference type="PANTHER" id="PTHR30087:SF1">
    <property type="entry name" value="HYPOTHETICAL CYTOSOLIC PROTEIN"/>
    <property type="match status" value="1"/>
</dbReference>